<evidence type="ECO:0000313" key="7">
    <source>
        <dbReference type="EMBL" id="CAK9871837.1"/>
    </source>
</evidence>
<dbReference type="Gene3D" id="4.10.1100.10">
    <property type="entry name" value="Transcription factor, SBP-box domain"/>
    <property type="match status" value="1"/>
</dbReference>
<feature type="domain" description="SBP-type" evidence="6">
    <location>
        <begin position="140"/>
        <end position="217"/>
    </location>
</feature>
<evidence type="ECO:0000256" key="5">
    <source>
        <dbReference type="SAM" id="MobiDB-lite"/>
    </source>
</evidence>
<feature type="compositionally biased region" description="Low complexity" evidence="5">
    <location>
        <begin position="73"/>
        <end position="82"/>
    </location>
</feature>
<organism evidence="7 8">
    <name type="scientific">Sphagnum jensenii</name>
    <dbReference type="NCBI Taxonomy" id="128206"/>
    <lineage>
        <taxon>Eukaryota</taxon>
        <taxon>Viridiplantae</taxon>
        <taxon>Streptophyta</taxon>
        <taxon>Embryophyta</taxon>
        <taxon>Bryophyta</taxon>
        <taxon>Sphagnophytina</taxon>
        <taxon>Sphagnopsida</taxon>
        <taxon>Sphagnales</taxon>
        <taxon>Sphagnaceae</taxon>
        <taxon>Sphagnum</taxon>
    </lineage>
</organism>
<feature type="compositionally biased region" description="Basic and acidic residues" evidence="5">
    <location>
        <begin position="238"/>
        <end position="258"/>
    </location>
</feature>
<feature type="region of interest" description="Disordered" evidence="5">
    <location>
        <begin position="67"/>
        <end position="109"/>
    </location>
</feature>
<dbReference type="EMBL" id="OZ023703">
    <property type="protein sequence ID" value="CAK9871837.1"/>
    <property type="molecule type" value="Genomic_DNA"/>
</dbReference>
<accession>A0ABP1B9U0</accession>
<dbReference type="SUPFAM" id="SSF103612">
    <property type="entry name" value="SBT domain"/>
    <property type="match status" value="1"/>
</dbReference>
<sequence>MGHSEDTTSGWDWDSVLLLVNPAVDTTSDELVRETLDSACGFSVGQSWPEFEDLHSSRPGNLAATVAAEETTTKQQQQNTQTGPQSSDTVEKAVSRKEGAQHRDPRLDCPNFLAGRVPCACTDNEEEDEGGSQSKRVKLSARCQVPSCAADLASLKGYHQRHRVCLRCANASSVKLHQHLHRYCQQCGRFHVLSDFDDEKRSCRRKLERHNNRRRRKVQESGDDTATLTIDNDNPSPDEGKDGKSTGEEKATVDREMQSEVDQSHNLIASTLAPPLVEQSKTTEEAHASLMGGSANPKPSNSNSKLFECSYPSGRISFKLYDWNPGDFPRNLRQQILQWLSNMPVELEGYIRSGCTILTLFIAMPQSMWDKLLKFVLVVTGQVVNRSGGKDECMPCMPVLHSVQPICFEVGIEGHLTVFGHNLLQPNTRLLVSTGGKYLDACVVQSQHGNKLDKYQIIVPALKHSQVGPVFIEVENEGRTSNSMSVLVGDRDLCSALERLDLQASRGCEQDLVFDLCWMLRDSSCQDYGACSRLQDLFLFAKACGWVRLAEYLLQVAGRKGMLSEVLSIDDMDPTCADKTFWWGRNMDTQGLTVLPAMDFEWDDGHLLPTFRKSGKYGEKDTHVILPKGRDALVPLLAQRRQRRSCNQHWGTHRVMAVVASVTVACAGVCLVLQHPNEVIQMSTSLRRCLWGQ</sequence>
<dbReference type="PANTHER" id="PTHR31251:SF108">
    <property type="entry name" value="SQUAMOSA PROMOTER-BINDING-LIKE PROTEIN 7"/>
    <property type="match status" value="1"/>
</dbReference>
<dbReference type="InterPro" id="IPR044817">
    <property type="entry name" value="SBP-like"/>
</dbReference>
<feature type="region of interest" description="Disordered" evidence="5">
    <location>
        <begin position="209"/>
        <end position="303"/>
    </location>
</feature>
<evidence type="ECO:0000256" key="2">
    <source>
        <dbReference type="ARBA" id="ARBA00022771"/>
    </source>
</evidence>
<feature type="compositionally biased region" description="Polar residues" evidence="5">
    <location>
        <begin position="224"/>
        <end position="235"/>
    </location>
</feature>
<keyword evidence="2 4" id="KW-0863">Zinc-finger</keyword>
<feature type="compositionally biased region" description="Basic and acidic residues" evidence="5">
    <location>
        <begin position="89"/>
        <end position="107"/>
    </location>
</feature>
<evidence type="ECO:0000259" key="6">
    <source>
        <dbReference type="PROSITE" id="PS51141"/>
    </source>
</evidence>
<evidence type="ECO:0000256" key="1">
    <source>
        <dbReference type="ARBA" id="ARBA00022723"/>
    </source>
</evidence>
<dbReference type="InterPro" id="IPR004333">
    <property type="entry name" value="SBP_dom"/>
</dbReference>
<dbReference type="Proteomes" id="UP001497522">
    <property type="component" value="Chromosome 2"/>
</dbReference>
<dbReference type="PANTHER" id="PTHR31251">
    <property type="entry name" value="SQUAMOSA PROMOTER-BINDING-LIKE PROTEIN 4"/>
    <property type="match status" value="1"/>
</dbReference>
<dbReference type="Pfam" id="PF03110">
    <property type="entry name" value="SBP"/>
    <property type="match status" value="1"/>
</dbReference>
<dbReference type="InterPro" id="IPR036893">
    <property type="entry name" value="SBP_sf"/>
</dbReference>
<name>A0ABP1B9U0_9BRYO</name>
<evidence type="ECO:0000313" key="8">
    <source>
        <dbReference type="Proteomes" id="UP001497522"/>
    </source>
</evidence>
<dbReference type="PROSITE" id="PS51141">
    <property type="entry name" value="ZF_SBP"/>
    <property type="match status" value="1"/>
</dbReference>
<proteinExistence type="predicted"/>
<keyword evidence="8" id="KW-1185">Reference proteome</keyword>
<protein>
    <recommendedName>
        <fullName evidence="6">SBP-type domain-containing protein</fullName>
    </recommendedName>
</protein>
<reference evidence="7 8" key="1">
    <citation type="submission" date="2024-03" db="EMBL/GenBank/DDBJ databases">
        <authorList>
            <consortium name="ELIXIR-Norway"/>
            <consortium name="Elixir Norway"/>
        </authorList>
    </citation>
    <scope>NUCLEOTIDE SEQUENCE [LARGE SCALE GENOMIC DNA]</scope>
</reference>
<keyword evidence="1" id="KW-0479">Metal-binding</keyword>
<gene>
    <name evidence="7" type="ORF">CSSPJE1EN2_LOCUS14434</name>
</gene>
<dbReference type="Pfam" id="PF26102">
    <property type="entry name" value="Ig_SPL7"/>
    <property type="match status" value="1"/>
</dbReference>
<evidence type="ECO:0000256" key="4">
    <source>
        <dbReference type="PROSITE-ProRule" id="PRU00470"/>
    </source>
</evidence>
<keyword evidence="3" id="KW-0862">Zinc</keyword>
<evidence type="ECO:0000256" key="3">
    <source>
        <dbReference type="ARBA" id="ARBA00022833"/>
    </source>
</evidence>
<feature type="compositionally biased region" description="Polar residues" evidence="5">
    <location>
        <begin position="260"/>
        <end position="269"/>
    </location>
</feature>